<dbReference type="Pfam" id="PF02082">
    <property type="entry name" value="Rrf2"/>
    <property type="match status" value="1"/>
</dbReference>
<dbReference type="InterPro" id="IPR030489">
    <property type="entry name" value="TR_Rrf2-type_CS"/>
</dbReference>
<dbReference type="AlphaFoldDB" id="A0A382CTD4"/>
<evidence type="ECO:0000313" key="1">
    <source>
        <dbReference type="EMBL" id="SVB28821.1"/>
    </source>
</evidence>
<dbReference type="PANTHER" id="PTHR33221:SF2">
    <property type="entry name" value="TRANSCRIPTIONAL REGULATOR"/>
    <property type="match status" value="1"/>
</dbReference>
<dbReference type="SUPFAM" id="SSF46785">
    <property type="entry name" value="Winged helix' DNA-binding domain"/>
    <property type="match status" value="1"/>
</dbReference>
<dbReference type="GO" id="GO:0003700">
    <property type="term" value="F:DNA-binding transcription factor activity"/>
    <property type="evidence" value="ECO:0007669"/>
    <property type="project" value="TreeGrafter"/>
</dbReference>
<organism evidence="1">
    <name type="scientific">marine metagenome</name>
    <dbReference type="NCBI Taxonomy" id="408172"/>
    <lineage>
        <taxon>unclassified sequences</taxon>
        <taxon>metagenomes</taxon>
        <taxon>ecological metagenomes</taxon>
    </lineage>
</organism>
<proteinExistence type="predicted"/>
<dbReference type="PANTHER" id="PTHR33221">
    <property type="entry name" value="WINGED HELIX-TURN-HELIX TRANSCRIPTIONAL REGULATOR, RRF2 FAMILY"/>
    <property type="match status" value="1"/>
</dbReference>
<evidence type="ECO:0008006" key="2">
    <source>
        <dbReference type="Google" id="ProtNLM"/>
    </source>
</evidence>
<sequence length="155" mass="16448">MLKMSKLTDYGTLVLAQLAKESKLSSAHKVARATHLGQPTVSKLLKTLAHAGLVVSERGAQGGYTLARPAVEISAAEIIDALEGPVAITECSSMKGHCDLQSNCQVATAWQKINFGIRRALSEVSLVDLQTPVELLATPNLKAYLASPTNPKGQQ</sequence>
<dbReference type="PROSITE" id="PS01332">
    <property type="entry name" value="HTH_RRF2_1"/>
    <property type="match status" value="1"/>
</dbReference>
<dbReference type="NCBIfam" id="TIGR02944">
    <property type="entry name" value="suf_reg_Xantho"/>
    <property type="match status" value="1"/>
</dbReference>
<dbReference type="NCBIfam" id="TIGR00738">
    <property type="entry name" value="rrf2_super"/>
    <property type="match status" value="1"/>
</dbReference>
<dbReference type="PROSITE" id="PS51197">
    <property type="entry name" value="HTH_RRF2_2"/>
    <property type="match status" value="1"/>
</dbReference>
<name>A0A382CTD4_9ZZZZ</name>
<dbReference type="EMBL" id="UINC01035814">
    <property type="protein sequence ID" value="SVB28821.1"/>
    <property type="molecule type" value="Genomic_DNA"/>
</dbReference>
<protein>
    <recommendedName>
        <fullName evidence="2">SUF system Fe-S cluster assembly regulator</fullName>
    </recommendedName>
</protein>
<dbReference type="Gene3D" id="1.10.10.10">
    <property type="entry name" value="Winged helix-like DNA-binding domain superfamily/Winged helix DNA-binding domain"/>
    <property type="match status" value="1"/>
</dbReference>
<accession>A0A382CTD4</accession>
<dbReference type="InterPro" id="IPR000944">
    <property type="entry name" value="Tscrpt_reg_Rrf2"/>
</dbReference>
<reference evidence="1" key="1">
    <citation type="submission" date="2018-05" db="EMBL/GenBank/DDBJ databases">
        <authorList>
            <person name="Lanie J.A."/>
            <person name="Ng W.-L."/>
            <person name="Kazmierczak K.M."/>
            <person name="Andrzejewski T.M."/>
            <person name="Davidsen T.M."/>
            <person name="Wayne K.J."/>
            <person name="Tettelin H."/>
            <person name="Glass J.I."/>
            <person name="Rusch D."/>
            <person name="Podicherti R."/>
            <person name="Tsui H.-C.T."/>
            <person name="Winkler M.E."/>
        </authorList>
    </citation>
    <scope>NUCLEOTIDE SEQUENCE</scope>
</reference>
<dbReference type="InterPro" id="IPR014290">
    <property type="entry name" value="SUF_FeS_clus_asmbl_reg"/>
</dbReference>
<dbReference type="InterPro" id="IPR036388">
    <property type="entry name" value="WH-like_DNA-bd_sf"/>
</dbReference>
<gene>
    <name evidence="1" type="ORF">METZ01_LOCUS181675</name>
</gene>
<dbReference type="InterPro" id="IPR036390">
    <property type="entry name" value="WH_DNA-bd_sf"/>
</dbReference>
<dbReference type="GO" id="GO:0005829">
    <property type="term" value="C:cytosol"/>
    <property type="evidence" value="ECO:0007669"/>
    <property type="project" value="TreeGrafter"/>
</dbReference>